<dbReference type="OrthoDB" id="1267107at2"/>
<organism evidence="3 4">
    <name type="scientific">Paenibacillus typhae</name>
    <dbReference type="NCBI Taxonomy" id="1174501"/>
    <lineage>
        <taxon>Bacteria</taxon>
        <taxon>Bacillati</taxon>
        <taxon>Bacillota</taxon>
        <taxon>Bacilli</taxon>
        <taxon>Bacillales</taxon>
        <taxon>Paenibacillaceae</taxon>
        <taxon>Paenibacillus</taxon>
    </lineage>
</organism>
<feature type="signal peptide" evidence="2">
    <location>
        <begin position="1"/>
        <end position="28"/>
    </location>
</feature>
<sequence length="242" mass="26314">MHTVKKTGKLALAAAAFVLLAACSNTPAAEPGVTATPVQTEQPAAETPAPSQSPEPSAAPAASASPSAVPDEGTPPTALEAASTVMRALENGNMKTLSAWVSRDQGVRFSPYGYVDIENDLVFSQEEISGLMEDTEQRTWGSFAGSGEPIKLTFAEYFKRFVYDADFVNDAKITLNQAENKGTMINNINEVYPADKYDYVDYHISSIDPQYQGMDWRSLRLVFEKIGEDRILAGIVHDEWTP</sequence>
<feature type="compositionally biased region" description="Low complexity" evidence="1">
    <location>
        <begin position="39"/>
        <end position="68"/>
    </location>
</feature>
<feature type="region of interest" description="Disordered" evidence="1">
    <location>
        <begin position="29"/>
        <end position="77"/>
    </location>
</feature>
<evidence type="ECO:0000256" key="2">
    <source>
        <dbReference type="SAM" id="SignalP"/>
    </source>
</evidence>
<dbReference type="EMBL" id="FNDX01000017">
    <property type="protein sequence ID" value="SDJ42509.1"/>
    <property type="molecule type" value="Genomic_DNA"/>
</dbReference>
<dbReference type="AlphaFoldDB" id="A0A1G8TLS7"/>
<keyword evidence="4" id="KW-1185">Reference proteome</keyword>
<evidence type="ECO:0000313" key="3">
    <source>
        <dbReference type="EMBL" id="SDJ42509.1"/>
    </source>
</evidence>
<evidence type="ECO:0000256" key="1">
    <source>
        <dbReference type="SAM" id="MobiDB-lite"/>
    </source>
</evidence>
<feature type="chain" id="PRO_5011495432" description="Lipoprotein" evidence="2">
    <location>
        <begin position="29"/>
        <end position="242"/>
    </location>
</feature>
<dbReference type="RefSeq" id="WP_090715411.1">
    <property type="nucleotide sequence ID" value="NZ_CBCSKY010000024.1"/>
</dbReference>
<dbReference type="PROSITE" id="PS51257">
    <property type="entry name" value="PROKAR_LIPOPROTEIN"/>
    <property type="match status" value="1"/>
</dbReference>
<gene>
    <name evidence="3" type="ORF">SAMN05216192_11721</name>
</gene>
<evidence type="ECO:0008006" key="5">
    <source>
        <dbReference type="Google" id="ProtNLM"/>
    </source>
</evidence>
<proteinExistence type="predicted"/>
<dbReference type="STRING" id="1174501.SAMN05216192_11721"/>
<reference evidence="4" key="1">
    <citation type="submission" date="2016-10" db="EMBL/GenBank/DDBJ databases">
        <authorList>
            <person name="Varghese N."/>
            <person name="Submissions S."/>
        </authorList>
    </citation>
    <scope>NUCLEOTIDE SEQUENCE [LARGE SCALE GENOMIC DNA]</scope>
    <source>
        <strain evidence="4">CGMCC 1.11012</strain>
    </source>
</reference>
<name>A0A1G8TLS7_9BACL</name>
<accession>A0A1G8TLS7</accession>
<dbReference type="Proteomes" id="UP000199050">
    <property type="component" value="Unassembled WGS sequence"/>
</dbReference>
<keyword evidence="2" id="KW-0732">Signal</keyword>
<evidence type="ECO:0000313" key="4">
    <source>
        <dbReference type="Proteomes" id="UP000199050"/>
    </source>
</evidence>
<protein>
    <recommendedName>
        <fullName evidence="5">Lipoprotein</fullName>
    </recommendedName>
</protein>